<feature type="compositionally biased region" description="Low complexity" evidence="1">
    <location>
        <begin position="1"/>
        <end position="31"/>
    </location>
</feature>
<gene>
    <name evidence="2" type="ORF">DP107_15400</name>
</gene>
<name>A0A554MWM8_9EURY</name>
<dbReference type="Pfam" id="PF07070">
    <property type="entry name" value="Spo0M"/>
    <property type="match status" value="1"/>
</dbReference>
<organism evidence="2 3">
    <name type="scientific">Haloglomus irregulare</name>
    <dbReference type="NCBI Taxonomy" id="2234134"/>
    <lineage>
        <taxon>Archaea</taxon>
        <taxon>Methanobacteriati</taxon>
        <taxon>Methanobacteriota</taxon>
        <taxon>Stenosarchaea group</taxon>
        <taxon>Halobacteria</taxon>
        <taxon>Halobacteriales</taxon>
        <taxon>Natronomonadaceae</taxon>
        <taxon>Haloglomus</taxon>
    </lineage>
</organism>
<dbReference type="Proteomes" id="UP000319894">
    <property type="component" value="Unassembled WGS sequence"/>
</dbReference>
<dbReference type="PANTHER" id="PTHR40053">
    <property type="entry name" value="SPORULATION-CONTROL PROTEIN SPO0M"/>
    <property type="match status" value="1"/>
</dbReference>
<protein>
    <recommendedName>
        <fullName evidence="4">Sporulation-control protein</fullName>
    </recommendedName>
</protein>
<feature type="region of interest" description="Disordered" evidence="1">
    <location>
        <begin position="1"/>
        <end position="44"/>
    </location>
</feature>
<accession>A0A554MWM8</accession>
<evidence type="ECO:0000313" key="2">
    <source>
        <dbReference type="EMBL" id="TSD09525.1"/>
    </source>
</evidence>
<comment type="caution">
    <text evidence="2">The sequence shown here is derived from an EMBL/GenBank/DDBJ whole genome shotgun (WGS) entry which is preliminary data.</text>
</comment>
<evidence type="ECO:0000256" key="1">
    <source>
        <dbReference type="SAM" id="MobiDB-lite"/>
    </source>
</evidence>
<dbReference type="InParanoid" id="A0A554MWM8"/>
<dbReference type="EMBL" id="QMDX01000012">
    <property type="protein sequence ID" value="TSD09525.1"/>
    <property type="molecule type" value="Genomic_DNA"/>
</dbReference>
<reference evidence="2 3" key="1">
    <citation type="submission" date="2018-06" db="EMBL/GenBank/DDBJ databases">
        <title>Natronomonas sp. F16-60 a new haloarchaeon isolated from a solar saltern of Isla Cristina, Huelva, Spain.</title>
        <authorList>
            <person name="Duran-Viseras A."/>
            <person name="Sanchez-Porro C."/>
            <person name="Ventosa A."/>
        </authorList>
    </citation>
    <scope>NUCLEOTIDE SEQUENCE [LARGE SCALE GENOMIC DNA]</scope>
    <source>
        <strain evidence="2 3">F16-60</strain>
    </source>
</reference>
<evidence type="ECO:0008006" key="4">
    <source>
        <dbReference type="Google" id="ProtNLM"/>
    </source>
</evidence>
<dbReference type="InterPro" id="IPR009776">
    <property type="entry name" value="Spore_0_M"/>
</dbReference>
<dbReference type="PANTHER" id="PTHR40053:SF1">
    <property type="entry name" value="SPORULATION-CONTROL PROTEIN SPO0M"/>
    <property type="match status" value="1"/>
</dbReference>
<dbReference type="AlphaFoldDB" id="A0A554MWM8"/>
<keyword evidence="3" id="KW-1185">Reference proteome</keyword>
<evidence type="ECO:0000313" key="3">
    <source>
        <dbReference type="Proteomes" id="UP000319894"/>
    </source>
</evidence>
<sequence length="311" mass="32121">MTATSSTGSGRTGTGTSRRGRRAAASTSPAADRLGGPSPGPTLFVPRYQDSRMGLLSRLGIGAASVEPVLRAPRVTAGETVPVRVTVEGGSDGQCADALTVRLATVAGTDDGMREVTLATATLATDLTVEAGARRAFDGELAVPVWAPATREGTEVVLAATLAMDWARAPTGRTAVEVDVGPRLDRALAALVDLGIAVNRAQPVDATTAAREATAPAADRELPIVQRFDCHPRGGPYVGRIRRLTLVAAPAPGGLTCYASADVDPDAVHGRTGGFERFATVEVTDQRVSTLRKEFERALGTGSTTEPSPGR</sequence>
<proteinExistence type="predicted"/>